<protein>
    <submittedName>
        <fullName evidence="1">Uncharacterized protein</fullName>
    </submittedName>
</protein>
<keyword evidence="2" id="KW-1185">Reference proteome</keyword>
<dbReference type="RefSeq" id="WP_346125925.1">
    <property type="nucleotide sequence ID" value="NZ_BAAAXC010000015.1"/>
</dbReference>
<evidence type="ECO:0000313" key="2">
    <source>
        <dbReference type="Proteomes" id="UP001589646"/>
    </source>
</evidence>
<comment type="caution">
    <text evidence="1">The sequence shown here is derived from an EMBL/GenBank/DDBJ whole genome shotgun (WGS) entry which is preliminary data.</text>
</comment>
<evidence type="ECO:0000313" key="1">
    <source>
        <dbReference type="EMBL" id="MFB9525726.1"/>
    </source>
</evidence>
<organism evidence="1 2">
    <name type="scientific">Nonomuraea roseola</name>
    <dbReference type="NCBI Taxonomy" id="46179"/>
    <lineage>
        <taxon>Bacteria</taxon>
        <taxon>Bacillati</taxon>
        <taxon>Actinomycetota</taxon>
        <taxon>Actinomycetes</taxon>
        <taxon>Streptosporangiales</taxon>
        <taxon>Streptosporangiaceae</taxon>
        <taxon>Nonomuraea</taxon>
    </lineage>
</organism>
<gene>
    <name evidence="1" type="ORF">ACFFRN_03735</name>
</gene>
<sequence length="53" mass="5399">MLVGLEMGDIAVVTALGWHTGLPCAFVHEAAKSYATARLAEGAEVNPPVSCGS</sequence>
<reference evidence="1 2" key="1">
    <citation type="submission" date="2024-09" db="EMBL/GenBank/DDBJ databases">
        <authorList>
            <person name="Sun Q."/>
            <person name="Mori K."/>
        </authorList>
    </citation>
    <scope>NUCLEOTIDE SEQUENCE [LARGE SCALE GENOMIC DNA]</scope>
    <source>
        <strain evidence="1 2">JCM 3323</strain>
    </source>
</reference>
<dbReference type="Proteomes" id="UP001589646">
    <property type="component" value="Unassembled WGS sequence"/>
</dbReference>
<proteinExistence type="predicted"/>
<accession>A0ABV5PR75</accession>
<dbReference type="EMBL" id="JBHMCE010000001">
    <property type="protein sequence ID" value="MFB9525726.1"/>
    <property type="molecule type" value="Genomic_DNA"/>
</dbReference>
<name>A0ABV5PR75_9ACTN</name>